<keyword evidence="3 6" id="KW-1133">Transmembrane helix</keyword>
<evidence type="ECO:0000313" key="9">
    <source>
        <dbReference type="Proteomes" id="UP001642487"/>
    </source>
</evidence>
<gene>
    <name evidence="8" type="ORF">CITCOLO1_LOCUS5329</name>
</gene>
<evidence type="ECO:0000256" key="1">
    <source>
        <dbReference type="ARBA" id="ARBA00004141"/>
    </source>
</evidence>
<dbReference type="PROSITE" id="PS50922">
    <property type="entry name" value="TLC"/>
    <property type="match status" value="1"/>
</dbReference>
<name>A0ABP0Y0U0_9ROSI</name>
<evidence type="ECO:0000256" key="5">
    <source>
        <dbReference type="PROSITE-ProRule" id="PRU00205"/>
    </source>
</evidence>
<feature type="transmembrane region" description="Helical" evidence="6">
    <location>
        <begin position="105"/>
        <end position="126"/>
    </location>
</feature>
<feature type="transmembrane region" description="Helical" evidence="6">
    <location>
        <begin position="166"/>
        <end position="184"/>
    </location>
</feature>
<dbReference type="Proteomes" id="UP001642487">
    <property type="component" value="Chromosome 11"/>
</dbReference>
<proteinExistence type="predicted"/>
<evidence type="ECO:0000256" key="6">
    <source>
        <dbReference type="SAM" id="Phobius"/>
    </source>
</evidence>
<protein>
    <recommendedName>
        <fullName evidence="7">TLC domain-containing protein</fullName>
    </recommendedName>
</protein>
<evidence type="ECO:0000256" key="4">
    <source>
        <dbReference type="ARBA" id="ARBA00023136"/>
    </source>
</evidence>
<dbReference type="InterPro" id="IPR050846">
    <property type="entry name" value="TLCD"/>
</dbReference>
<feature type="transmembrane region" description="Helical" evidence="6">
    <location>
        <begin position="205"/>
        <end position="228"/>
    </location>
</feature>
<evidence type="ECO:0000313" key="8">
    <source>
        <dbReference type="EMBL" id="CAK9313602.1"/>
    </source>
</evidence>
<feature type="transmembrane region" description="Helical" evidence="6">
    <location>
        <begin position="12"/>
        <end position="34"/>
    </location>
</feature>
<evidence type="ECO:0000259" key="7">
    <source>
        <dbReference type="PROSITE" id="PS50922"/>
    </source>
</evidence>
<dbReference type="EMBL" id="OZ021745">
    <property type="protein sequence ID" value="CAK9313602.1"/>
    <property type="molecule type" value="Genomic_DNA"/>
</dbReference>
<reference evidence="8 9" key="1">
    <citation type="submission" date="2024-03" db="EMBL/GenBank/DDBJ databases">
        <authorList>
            <person name="Gkanogiannis A."/>
            <person name="Becerra Lopez-Lavalle L."/>
        </authorList>
    </citation>
    <scope>NUCLEOTIDE SEQUENCE [LARGE SCALE GENOMIC DNA]</scope>
</reference>
<dbReference type="Pfam" id="PF03798">
    <property type="entry name" value="TRAM_LAG1_CLN8"/>
    <property type="match status" value="1"/>
</dbReference>
<keyword evidence="2 5" id="KW-0812">Transmembrane</keyword>
<feature type="transmembrane region" description="Helical" evidence="6">
    <location>
        <begin position="73"/>
        <end position="93"/>
    </location>
</feature>
<feature type="transmembrane region" description="Helical" evidence="6">
    <location>
        <begin position="40"/>
        <end position="61"/>
    </location>
</feature>
<keyword evidence="4 5" id="KW-0472">Membrane</keyword>
<evidence type="ECO:0000256" key="3">
    <source>
        <dbReference type="ARBA" id="ARBA00022989"/>
    </source>
</evidence>
<dbReference type="SMART" id="SM00724">
    <property type="entry name" value="TLC"/>
    <property type="match status" value="1"/>
</dbReference>
<comment type="subcellular location">
    <subcellularLocation>
        <location evidence="1">Membrane</location>
        <topology evidence="1">Multi-pass membrane protein</topology>
    </subcellularLocation>
</comment>
<keyword evidence="9" id="KW-1185">Reference proteome</keyword>
<feature type="transmembrane region" description="Helical" evidence="6">
    <location>
        <begin position="138"/>
        <end position="160"/>
    </location>
</feature>
<accession>A0ABP0Y0U0</accession>
<feature type="domain" description="TLC" evidence="7">
    <location>
        <begin position="62"/>
        <end position="270"/>
    </location>
</feature>
<dbReference type="PANTHER" id="PTHR13439">
    <property type="entry name" value="CT120 PROTEIN"/>
    <property type="match status" value="1"/>
</dbReference>
<feature type="transmembrane region" description="Helical" evidence="6">
    <location>
        <begin position="240"/>
        <end position="262"/>
    </location>
</feature>
<evidence type="ECO:0000256" key="2">
    <source>
        <dbReference type="ARBA" id="ARBA00022692"/>
    </source>
</evidence>
<dbReference type="InterPro" id="IPR006634">
    <property type="entry name" value="TLC-dom"/>
</dbReference>
<dbReference type="PANTHER" id="PTHR13439:SF4">
    <property type="entry name" value="TLC DOMAIN-CONTAINING PROTEIN"/>
    <property type="match status" value="1"/>
</dbReference>
<sequence>MAGRTVLKEKSRAASFFSATLVLWSVSLWFEILFDRRFELLYVVFGALFYQSANSAIRFLVSKDPLLVNTSVSLLHSTITSASVLFVLVNRWLSYGSEGMFEHSQLFGGTWPWAYAALCFSCGYFAYDQWDMLQYRLYSGWIPAILVHHLVLLICFTLALYRNVTINYLILTLICEMHSIFLHVRRLRRMAGVRDAKSVIVKVEWILNWLTFVFARFVPHILITAKLIMDASKFDKGIELPLALSGMAGMNLLNALLGIDLLNAVRKESNYQKTDQSHHE</sequence>
<organism evidence="8 9">
    <name type="scientific">Citrullus colocynthis</name>
    <name type="common">colocynth</name>
    <dbReference type="NCBI Taxonomy" id="252529"/>
    <lineage>
        <taxon>Eukaryota</taxon>
        <taxon>Viridiplantae</taxon>
        <taxon>Streptophyta</taxon>
        <taxon>Embryophyta</taxon>
        <taxon>Tracheophyta</taxon>
        <taxon>Spermatophyta</taxon>
        <taxon>Magnoliopsida</taxon>
        <taxon>eudicotyledons</taxon>
        <taxon>Gunneridae</taxon>
        <taxon>Pentapetalae</taxon>
        <taxon>rosids</taxon>
        <taxon>fabids</taxon>
        <taxon>Cucurbitales</taxon>
        <taxon>Cucurbitaceae</taxon>
        <taxon>Benincaseae</taxon>
        <taxon>Citrullus</taxon>
    </lineage>
</organism>